<dbReference type="PANTHER" id="PTHR38477:SF1">
    <property type="entry name" value="MUREIN L,D-TRANSPEPTIDASE CATALYTIC DOMAIN FAMILY PROTEIN"/>
    <property type="match status" value="1"/>
</dbReference>
<evidence type="ECO:0000313" key="2">
    <source>
        <dbReference type="Proteomes" id="UP001226434"/>
    </source>
</evidence>
<protein>
    <submittedName>
        <fullName evidence="1">Murein L,D-transpeptidase catalytic domain family protein</fullName>
    </submittedName>
</protein>
<reference evidence="1 2" key="1">
    <citation type="submission" date="2023-05" db="EMBL/GenBank/DDBJ databases">
        <title>Genome sequence of Pinibacter sp. MAH-24.</title>
        <authorList>
            <person name="Huq M.A."/>
        </authorList>
    </citation>
    <scope>NUCLEOTIDE SEQUENCE [LARGE SCALE GENOMIC DNA]</scope>
    <source>
        <strain evidence="1 2">MAH-24</strain>
    </source>
</reference>
<proteinExistence type="predicted"/>
<dbReference type="EMBL" id="JASBRG010000007">
    <property type="protein sequence ID" value="MDI3322383.1"/>
    <property type="molecule type" value="Genomic_DNA"/>
</dbReference>
<keyword evidence="2" id="KW-1185">Reference proteome</keyword>
<dbReference type="RefSeq" id="WP_282336502.1">
    <property type="nucleotide sequence ID" value="NZ_JASBRG010000007.1"/>
</dbReference>
<comment type="caution">
    <text evidence="1">The sequence shown here is derived from an EMBL/GenBank/DDBJ whole genome shotgun (WGS) entry which is preliminary data.</text>
</comment>
<name>A0ABT6RIJ0_9BACT</name>
<accession>A0ABT6RIJ0</accession>
<dbReference type="Pfam" id="PF13645">
    <property type="entry name" value="YkuD_2"/>
    <property type="match status" value="1"/>
</dbReference>
<gene>
    <name evidence="1" type="ORF">QJ048_21510</name>
</gene>
<sequence length="216" mass="24589">MKLLKRLLILFCLLLIFMLSATAFYFYSIKHMPSANEILKANTSYKNSNAFKLVVPSLVRYSAQHKMSNRYIFLVDMHIASGKNRFFVYDIQKDSIINSGLVAHGRCNKEWLEGRKYGNEVGCGCTSLGKYKVGNPYSGRFGRSYKLFGLDSTNSNAFERFVVLHPYQYVPGKEVHPAPICQSDGCPMVSPIFMNQLAKYIDSSKGPILLYIYDRT</sequence>
<dbReference type="InterPro" id="IPR032676">
    <property type="entry name" value="YkuD_2"/>
</dbReference>
<organism evidence="1 2">
    <name type="scientific">Pinibacter soli</name>
    <dbReference type="NCBI Taxonomy" id="3044211"/>
    <lineage>
        <taxon>Bacteria</taxon>
        <taxon>Pseudomonadati</taxon>
        <taxon>Bacteroidota</taxon>
        <taxon>Chitinophagia</taxon>
        <taxon>Chitinophagales</taxon>
        <taxon>Chitinophagaceae</taxon>
        <taxon>Pinibacter</taxon>
    </lineage>
</organism>
<evidence type="ECO:0000313" key="1">
    <source>
        <dbReference type="EMBL" id="MDI3322383.1"/>
    </source>
</evidence>
<dbReference type="PANTHER" id="PTHR38477">
    <property type="entry name" value="HYPOTHETICAL EXPORTED PROTEIN"/>
    <property type="match status" value="1"/>
</dbReference>
<dbReference type="Proteomes" id="UP001226434">
    <property type="component" value="Unassembled WGS sequence"/>
</dbReference>